<dbReference type="PANTHER" id="PTHR11743:SF70">
    <property type="entry name" value="GH26960P-RELATED"/>
    <property type="match status" value="1"/>
</dbReference>
<sequence length="293" mass="31976">MVKLYKDLGKTAKKLLNDDFICGEKKIQLKTKTDSGMTYTTTGKLLSKVETIAPKDDKDTPKEQLIETLCGDLSCKYKLSGATMTTKLFTSGMLTQEVELENTGVKGLKLNVLGLLGEKQSLLATAEYIHPHVSFVAKADALAKAAVTSSMTVGMHGITAGVQGTLDIESKNVNKVDAILNYSSGKEHEATVMLMDKGKKAKFAYSHVRNSDFSVAAEFEYNRDKDSKELAMGTKYEVDRDTTLKTKITSGGSFSVSYIQDIRANTTLTICSNFNVIGDKKPSHRFGLALVIE</sequence>
<dbReference type="Pfam" id="PF01459">
    <property type="entry name" value="Porin_3"/>
    <property type="match status" value="1"/>
</dbReference>
<evidence type="ECO:0000313" key="2">
    <source>
        <dbReference type="Proteomes" id="UP000247409"/>
    </source>
</evidence>
<comment type="caution">
    <text evidence="1">The sequence shown here is derived from an EMBL/GenBank/DDBJ whole genome shotgun (WGS) entry which is preliminary data.</text>
</comment>
<dbReference type="STRING" id="448386.A0A2V3J559"/>
<evidence type="ECO:0000313" key="1">
    <source>
        <dbReference type="EMBL" id="PXF48510.1"/>
    </source>
</evidence>
<reference evidence="1 2" key="1">
    <citation type="journal article" date="2018" name="Mol. Biol. Evol.">
        <title>Analysis of the draft genome of the red seaweed Gracilariopsis chorda provides insights into genome size evolution in Rhodophyta.</title>
        <authorList>
            <person name="Lee J."/>
            <person name="Yang E.C."/>
            <person name="Graf L."/>
            <person name="Yang J.H."/>
            <person name="Qiu H."/>
            <person name="Zel Zion U."/>
            <person name="Chan C.X."/>
            <person name="Stephens T.G."/>
            <person name="Weber A.P.M."/>
            <person name="Boo G.H."/>
            <person name="Boo S.M."/>
            <person name="Kim K.M."/>
            <person name="Shin Y."/>
            <person name="Jung M."/>
            <person name="Lee S.J."/>
            <person name="Yim H.S."/>
            <person name="Lee J.H."/>
            <person name="Bhattacharya D."/>
            <person name="Yoon H.S."/>
        </authorList>
    </citation>
    <scope>NUCLEOTIDE SEQUENCE [LARGE SCALE GENOMIC DNA]</scope>
    <source>
        <strain evidence="1 2">SKKU-2015</strain>
        <tissue evidence="1">Whole body</tissue>
    </source>
</reference>
<dbReference type="Gene3D" id="2.40.160.10">
    <property type="entry name" value="Porin"/>
    <property type="match status" value="1"/>
</dbReference>
<gene>
    <name evidence="1" type="ORF">BWQ96_01679</name>
</gene>
<accession>A0A2V3J559</accession>
<dbReference type="GO" id="GO:0008308">
    <property type="term" value="F:voltage-gated monoatomic anion channel activity"/>
    <property type="evidence" value="ECO:0007669"/>
    <property type="project" value="InterPro"/>
</dbReference>
<protein>
    <submittedName>
        <fullName evidence="1">Voltage-dependent anion-selective channel</fullName>
    </submittedName>
</protein>
<dbReference type="OrthoDB" id="7827681at2759"/>
<dbReference type="AlphaFoldDB" id="A0A2V3J559"/>
<dbReference type="InterPro" id="IPR023614">
    <property type="entry name" value="Porin_dom_sf"/>
</dbReference>
<dbReference type="Proteomes" id="UP000247409">
    <property type="component" value="Unassembled WGS sequence"/>
</dbReference>
<dbReference type="CDD" id="cd07306">
    <property type="entry name" value="Porin3_VDAC"/>
    <property type="match status" value="1"/>
</dbReference>
<proteinExistence type="predicted"/>
<keyword evidence="2" id="KW-1185">Reference proteome</keyword>
<name>A0A2V3J559_9FLOR</name>
<dbReference type="InterPro" id="IPR001925">
    <property type="entry name" value="Porin_Euk"/>
</dbReference>
<dbReference type="GO" id="GO:0005741">
    <property type="term" value="C:mitochondrial outer membrane"/>
    <property type="evidence" value="ECO:0007669"/>
    <property type="project" value="InterPro"/>
</dbReference>
<dbReference type="PANTHER" id="PTHR11743">
    <property type="entry name" value="VOLTAGE-DEPENDENT ANION-SELECTIVE CHANNEL"/>
    <property type="match status" value="1"/>
</dbReference>
<dbReference type="InterPro" id="IPR027246">
    <property type="entry name" value="Porin_Euk/Tom40"/>
</dbReference>
<organism evidence="1 2">
    <name type="scientific">Gracilariopsis chorda</name>
    <dbReference type="NCBI Taxonomy" id="448386"/>
    <lineage>
        <taxon>Eukaryota</taxon>
        <taxon>Rhodophyta</taxon>
        <taxon>Florideophyceae</taxon>
        <taxon>Rhodymeniophycidae</taxon>
        <taxon>Gracilariales</taxon>
        <taxon>Gracilariaceae</taxon>
        <taxon>Gracilariopsis</taxon>
    </lineage>
</organism>
<dbReference type="EMBL" id="NBIV01000013">
    <property type="protein sequence ID" value="PXF48510.1"/>
    <property type="molecule type" value="Genomic_DNA"/>
</dbReference>